<dbReference type="RefSeq" id="YP_009333177.1">
    <property type="nucleotide sequence ID" value="NC_032427.1"/>
</dbReference>
<protein>
    <recommendedName>
        <fullName evidence="3">Nucleoprotein</fullName>
    </recommendedName>
</protein>
<keyword evidence="2" id="KW-1185">Reference proteome</keyword>
<dbReference type="EMBL" id="KX884409">
    <property type="protein sequence ID" value="APG78654.1"/>
    <property type="molecule type" value="Genomic_RNA"/>
</dbReference>
<dbReference type="Proteomes" id="UP000204661">
    <property type="component" value="Segment"/>
</dbReference>
<sequence>MAGRPNVEVRDALLQLINEEGGGILQAAAAGVPVPAAPENRNPEVDAIIQSIQDHKLKSLDEVLETTITCPAGAVFAAGIHFGPFPRMEYVGVSGDATKLKEETLIWTIRLATAYAHVRVAIPGQTPEVAMGLALAYYVMRKGSSGMRGAYDTDEAEVKAQALNWLKANPDLPMGLGRVGYEAPAGAVGGEEPAEVAGFVIDPQVAGNIFFLMALLSTHGQNITTDRIEKFLKAANSPLERVTAQITPDDIRKCWNGLDAGGAVNQTSFIRLAGIVYKYVKHMPTFSMGVPQSQLRGLTAFQMVARLHVEYAGADLREFWTICGLAELEAMREVFEQMGEKTAFMAIFGSLTVAASDRLKVSARMALEFLKVKDDLPRIDRYAGRWAKARMSPEMSAWVQKNRNVQKGGGQLQAYITVEQSAELAVAMSQSLQTVNFSGEQAR</sequence>
<organism evidence="1">
    <name type="scientific">Beihai barnacle virus 9</name>
    <dbReference type="NCBI Taxonomy" id="1922367"/>
    <lineage>
        <taxon>Viruses</taxon>
        <taxon>Riboviria</taxon>
        <taxon>Orthornavirae</taxon>
        <taxon>Negarnaviricota</taxon>
        <taxon>Haploviricotina</taxon>
        <taxon>Monjiviricetes</taxon>
        <taxon>Jingchuvirales</taxon>
        <taxon>Chuviridae</taxon>
        <taxon>Pediavirus</taxon>
        <taxon>Pediavirus cirripedis</taxon>
    </lineage>
</organism>
<reference evidence="1" key="1">
    <citation type="journal article" date="2016" name="Nature">
        <title>Redefining the invertebrate RNA virosphere.</title>
        <authorList>
            <person name="Shi M."/>
            <person name="Lin X.D."/>
            <person name="Tian J.H."/>
            <person name="Chen L.J."/>
            <person name="Chen X."/>
            <person name="Li C.X."/>
            <person name="Qin X.C."/>
            <person name="Li J."/>
            <person name="Cao J.P."/>
            <person name="Eden J.S."/>
            <person name="Buchmann J."/>
            <person name="Wang W."/>
            <person name="Xu J."/>
            <person name="Holmes E.C."/>
            <person name="Zhang Y.Z."/>
        </authorList>
    </citation>
    <scope>NUCLEOTIDE SEQUENCE [LARGE SCALE GENOMIC DNA]</scope>
    <source>
        <strain evidence="1">BHTH10927</strain>
    </source>
</reference>
<evidence type="ECO:0000313" key="2">
    <source>
        <dbReference type="Proteomes" id="UP000204661"/>
    </source>
</evidence>
<dbReference type="KEGG" id="vg:30745421"/>
<accession>A0A1L3KMQ0</accession>
<evidence type="ECO:0008006" key="3">
    <source>
        <dbReference type="Google" id="ProtNLM"/>
    </source>
</evidence>
<name>A0A1L3KMQ0_9VIRU</name>
<dbReference type="GeneID" id="30745421"/>
<proteinExistence type="predicted"/>
<evidence type="ECO:0000313" key="1">
    <source>
        <dbReference type="EMBL" id="APG78654.1"/>
    </source>
</evidence>